<accession>A0A6J7L4P8</accession>
<dbReference type="PANTHER" id="PTHR42839:SF2">
    <property type="entry name" value="ISOCHORISMATE SYNTHASE ENTC"/>
    <property type="match status" value="1"/>
</dbReference>
<dbReference type="InterPro" id="IPR019999">
    <property type="entry name" value="Anth_synth_I-like"/>
</dbReference>
<evidence type="ECO:0000256" key="1">
    <source>
        <dbReference type="ARBA" id="ARBA00000799"/>
    </source>
</evidence>
<dbReference type="EC" id="5.4.4.2" evidence="3"/>
<dbReference type="InterPro" id="IPR004561">
    <property type="entry name" value="IsoChor_synthase"/>
</dbReference>
<dbReference type="EMBL" id="CAFBNL010000148">
    <property type="protein sequence ID" value="CAB4963668.1"/>
    <property type="molecule type" value="Genomic_DNA"/>
</dbReference>
<proteinExistence type="inferred from homology"/>
<dbReference type="Gene3D" id="3.60.120.10">
    <property type="entry name" value="Anthranilate synthase"/>
    <property type="match status" value="1"/>
</dbReference>
<feature type="region of interest" description="Disordered" evidence="6">
    <location>
        <begin position="128"/>
        <end position="165"/>
    </location>
</feature>
<evidence type="ECO:0000256" key="4">
    <source>
        <dbReference type="ARBA" id="ARBA00023235"/>
    </source>
</evidence>
<dbReference type="GO" id="GO:0009697">
    <property type="term" value="P:salicylic acid biosynthetic process"/>
    <property type="evidence" value="ECO:0007669"/>
    <property type="project" value="TreeGrafter"/>
</dbReference>
<name>A0A6J7L4P8_9ZZZZ</name>
<feature type="domain" description="Chorismate-utilising enzyme C-terminal" evidence="7">
    <location>
        <begin position="164"/>
        <end position="409"/>
    </location>
</feature>
<feature type="compositionally biased region" description="Low complexity" evidence="6">
    <location>
        <begin position="134"/>
        <end position="155"/>
    </location>
</feature>
<dbReference type="SUPFAM" id="SSF56322">
    <property type="entry name" value="ADC synthase"/>
    <property type="match status" value="1"/>
</dbReference>
<reference evidence="8" key="1">
    <citation type="submission" date="2020-05" db="EMBL/GenBank/DDBJ databases">
        <authorList>
            <person name="Chiriac C."/>
            <person name="Salcher M."/>
            <person name="Ghai R."/>
            <person name="Kavagutti S V."/>
        </authorList>
    </citation>
    <scope>NUCLEOTIDE SEQUENCE</scope>
</reference>
<evidence type="ECO:0000256" key="5">
    <source>
        <dbReference type="ARBA" id="ARBA00041564"/>
    </source>
</evidence>
<evidence type="ECO:0000256" key="3">
    <source>
        <dbReference type="ARBA" id="ARBA00012824"/>
    </source>
</evidence>
<comment type="similarity">
    <text evidence="2">Belongs to the isochorismate synthase family.</text>
</comment>
<evidence type="ECO:0000256" key="6">
    <source>
        <dbReference type="SAM" id="MobiDB-lite"/>
    </source>
</evidence>
<dbReference type="InterPro" id="IPR015890">
    <property type="entry name" value="Chorismate_C"/>
</dbReference>
<gene>
    <name evidence="8" type="ORF">UFOPK3789_01455</name>
</gene>
<comment type="catalytic activity">
    <reaction evidence="1">
        <text>chorismate = isochorismate</text>
        <dbReference type="Rhea" id="RHEA:18985"/>
        <dbReference type="ChEBI" id="CHEBI:29748"/>
        <dbReference type="ChEBI" id="CHEBI:29780"/>
        <dbReference type="EC" id="5.4.4.2"/>
    </reaction>
</comment>
<protein>
    <recommendedName>
        <fullName evidence="3">isochorismate synthase</fullName>
        <ecNumber evidence="3">5.4.4.2</ecNumber>
    </recommendedName>
    <alternativeName>
        <fullName evidence="5">Isochorismate mutase</fullName>
    </alternativeName>
</protein>
<feature type="compositionally biased region" description="Polar residues" evidence="6">
    <location>
        <begin position="156"/>
        <end position="165"/>
    </location>
</feature>
<dbReference type="InterPro" id="IPR005801">
    <property type="entry name" value="ADC_synthase"/>
</dbReference>
<dbReference type="AlphaFoldDB" id="A0A6J7L4P8"/>
<dbReference type="PRINTS" id="PR00095">
    <property type="entry name" value="ANTSNTHASEI"/>
</dbReference>
<dbReference type="Pfam" id="PF00425">
    <property type="entry name" value="Chorismate_bind"/>
    <property type="match status" value="1"/>
</dbReference>
<dbReference type="PANTHER" id="PTHR42839">
    <property type="entry name" value="ISOCHORISMATE SYNTHASE ENTC"/>
    <property type="match status" value="1"/>
</dbReference>
<evidence type="ECO:0000259" key="7">
    <source>
        <dbReference type="Pfam" id="PF00425"/>
    </source>
</evidence>
<keyword evidence="4" id="KW-0413">Isomerase</keyword>
<sequence>MSSPSKLQLVARSRTFDSEIDLLAIYSRDDFIWLKDGVGFIAIGSVMEIAPGEVEETLAGIKIDDQVTQPGSGAIAVGALPFSAIEPALLTIPQLVIGRSAGGGYWITEIRGCDEAMTATIPSGLTSKGESIITDSGTTSSGTTGSGTTDATHSGLTRNGGTSRSEWSEGVSAVLSAIDQGRVEKVVLARDLVVRAENPIDLRQVVTRLAEQQRESFIYAHRGLVGASPELLLRRRGALATSTPMAGTADGTDEAAIASLINSPKDAREHEVVVEAVVGALAPYTLSTARVRGPEILALPGVVHLATAIEVDLSPDAPGALDLARILHPTPAVGGWPVNESRELIAENEKIARGRYAGPVGWVDQNGDGEFAIALRSAEIEGDTARCFAGAGIVAGSDADAEWGETERKLAPILKALGA</sequence>
<dbReference type="GO" id="GO:0008909">
    <property type="term" value="F:isochorismate synthase activity"/>
    <property type="evidence" value="ECO:0007669"/>
    <property type="project" value="UniProtKB-EC"/>
</dbReference>
<evidence type="ECO:0000313" key="8">
    <source>
        <dbReference type="EMBL" id="CAB4963668.1"/>
    </source>
</evidence>
<evidence type="ECO:0000256" key="2">
    <source>
        <dbReference type="ARBA" id="ARBA00005297"/>
    </source>
</evidence>
<dbReference type="NCBIfam" id="TIGR00543">
    <property type="entry name" value="isochor_syn"/>
    <property type="match status" value="1"/>
</dbReference>
<organism evidence="8">
    <name type="scientific">freshwater metagenome</name>
    <dbReference type="NCBI Taxonomy" id="449393"/>
    <lineage>
        <taxon>unclassified sequences</taxon>
        <taxon>metagenomes</taxon>
        <taxon>ecological metagenomes</taxon>
    </lineage>
</organism>